<dbReference type="EMBL" id="VUMN01000026">
    <property type="protein sequence ID" value="MSS59247.1"/>
    <property type="molecule type" value="Genomic_DNA"/>
</dbReference>
<feature type="domain" description="HTH tetR-type" evidence="3">
    <location>
        <begin position="1"/>
        <end position="61"/>
    </location>
</feature>
<evidence type="ECO:0000313" key="5">
    <source>
        <dbReference type="Proteomes" id="UP000461880"/>
    </source>
</evidence>
<dbReference type="Pfam" id="PF00440">
    <property type="entry name" value="TetR_N"/>
    <property type="match status" value="1"/>
</dbReference>
<evidence type="ECO:0000259" key="3">
    <source>
        <dbReference type="PROSITE" id="PS50977"/>
    </source>
</evidence>
<reference evidence="4 5" key="1">
    <citation type="submission" date="2019-08" db="EMBL/GenBank/DDBJ databases">
        <title>In-depth cultivation of the pig gut microbiome towards novel bacterial diversity and tailored functional studies.</title>
        <authorList>
            <person name="Wylensek D."/>
            <person name="Hitch T.C.A."/>
            <person name="Clavel T."/>
        </authorList>
    </citation>
    <scope>NUCLEOTIDE SEQUENCE [LARGE SCALE GENOMIC DNA]</scope>
    <source>
        <strain evidence="4 5">Oil+RF-744-GAM-WT-6</strain>
    </source>
</reference>
<accession>A0A7X2NTF1</accession>
<evidence type="ECO:0000313" key="4">
    <source>
        <dbReference type="EMBL" id="MSS59247.1"/>
    </source>
</evidence>
<name>A0A7X2NTF1_9FIRM</name>
<dbReference type="Proteomes" id="UP000461880">
    <property type="component" value="Unassembled WGS sequence"/>
</dbReference>
<dbReference type="InterPro" id="IPR050624">
    <property type="entry name" value="HTH-type_Tx_Regulator"/>
</dbReference>
<comment type="caution">
    <text evidence="4">The sequence shown here is derived from an EMBL/GenBank/DDBJ whole genome shotgun (WGS) entry which is preliminary data.</text>
</comment>
<dbReference type="Gene3D" id="1.10.357.10">
    <property type="entry name" value="Tetracycline Repressor, domain 2"/>
    <property type="match status" value="1"/>
</dbReference>
<dbReference type="GO" id="GO:0003677">
    <property type="term" value="F:DNA binding"/>
    <property type="evidence" value="ECO:0007669"/>
    <property type="project" value="UniProtKB-UniRule"/>
</dbReference>
<keyword evidence="1 2" id="KW-0238">DNA-binding</keyword>
<evidence type="ECO:0000256" key="2">
    <source>
        <dbReference type="PROSITE-ProRule" id="PRU00335"/>
    </source>
</evidence>
<sequence>MNTDQKTQKAFLQLIRKYHFSEITVTMLCQEAGISRTSFYKHFSNTAEVLDEVLETLFSEVDGVQTELLGFKAAEKVPLCVFVRSHPEYRNLFTDDAIIHTVIRKFVSMNRKEYLEVMHQKVSSTDSELLGLLYFQLNGCMHATRHMISRSDEEWAANKKNIDSFIISGFKNLPRK</sequence>
<dbReference type="SUPFAM" id="SSF46689">
    <property type="entry name" value="Homeodomain-like"/>
    <property type="match status" value="1"/>
</dbReference>
<feature type="DNA-binding region" description="H-T-H motif" evidence="2">
    <location>
        <begin position="24"/>
        <end position="43"/>
    </location>
</feature>
<dbReference type="PROSITE" id="PS50977">
    <property type="entry name" value="HTH_TETR_2"/>
    <property type="match status" value="1"/>
</dbReference>
<keyword evidence="5" id="KW-1185">Reference proteome</keyword>
<dbReference type="PANTHER" id="PTHR43479:SF11">
    <property type="entry name" value="ACREF_ENVCD OPERON REPRESSOR-RELATED"/>
    <property type="match status" value="1"/>
</dbReference>
<dbReference type="InterPro" id="IPR009057">
    <property type="entry name" value="Homeodomain-like_sf"/>
</dbReference>
<protein>
    <submittedName>
        <fullName evidence="4">TetR/AcrR family transcriptional regulator</fullName>
    </submittedName>
</protein>
<dbReference type="RefSeq" id="WP_154505430.1">
    <property type="nucleotide sequence ID" value="NZ_JAQXPC010000021.1"/>
</dbReference>
<dbReference type="PANTHER" id="PTHR43479">
    <property type="entry name" value="ACREF/ENVCD OPERON REPRESSOR-RELATED"/>
    <property type="match status" value="1"/>
</dbReference>
<organism evidence="4 5">
    <name type="scientific">Stecheria intestinalis</name>
    <dbReference type="NCBI Taxonomy" id="2606630"/>
    <lineage>
        <taxon>Bacteria</taxon>
        <taxon>Bacillati</taxon>
        <taxon>Bacillota</taxon>
        <taxon>Erysipelotrichia</taxon>
        <taxon>Erysipelotrichales</taxon>
        <taxon>Erysipelotrichaceae</taxon>
        <taxon>Stecheria</taxon>
    </lineage>
</organism>
<dbReference type="AlphaFoldDB" id="A0A7X2NTF1"/>
<evidence type="ECO:0000256" key="1">
    <source>
        <dbReference type="ARBA" id="ARBA00023125"/>
    </source>
</evidence>
<proteinExistence type="predicted"/>
<dbReference type="InterPro" id="IPR001647">
    <property type="entry name" value="HTH_TetR"/>
</dbReference>
<gene>
    <name evidence="4" type="ORF">FYJ51_10100</name>
</gene>